<dbReference type="CDD" id="cd00212">
    <property type="entry name" value="PTS_IIB_glc"/>
    <property type="match status" value="1"/>
</dbReference>
<dbReference type="PANTHER" id="PTHR30175:SF1">
    <property type="entry name" value="PTS SYSTEM ARBUTIN-, CELLOBIOSE-, AND SALICIN-SPECIFIC EIIBC COMPONENT-RELATED"/>
    <property type="match status" value="1"/>
</dbReference>
<keyword evidence="8" id="KW-0418">Kinase</keyword>
<evidence type="ECO:0000256" key="12">
    <source>
        <dbReference type="SAM" id="Phobius"/>
    </source>
</evidence>
<keyword evidence="7 12" id="KW-0812">Transmembrane</keyword>
<dbReference type="Pfam" id="PF00367">
    <property type="entry name" value="PTS_EIIB"/>
    <property type="match status" value="1"/>
</dbReference>
<dbReference type="FunFam" id="3.30.1360.60:FF:000001">
    <property type="entry name" value="PTS system glucose-specific IIBC component PtsG"/>
    <property type="match status" value="1"/>
</dbReference>
<feature type="transmembrane region" description="Helical" evidence="12">
    <location>
        <begin position="221"/>
        <end position="240"/>
    </location>
</feature>
<feature type="domain" description="PTS EIIC type-1" evidence="14">
    <location>
        <begin position="117"/>
        <end position="466"/>
    </location>
</feature>
<evidence type="ECO:0000256" key="6">
    <source>
        <dbReference type="ARBA" id="ARBA00022683"/>
    </source>
</evidence>
<feature type="active site" description="Phosphocysteine intermediate; for EIIB activity" evidence="11">
    <location>
        <position position="34"/>
    </location>
</feature>
<feature type="transmembrane region" description="Helical" evidence="12">
    <location>
        <begin position="114"/>
        <end position="136"/>
    </location>
</feature>
<dbReference type="InterPro" id="IPR001996">
    <property type="entry name" value="PTS_IIB_1"/>
</dbReference>
<dbReference type="InterPro" id="IPR003352">
    <property type="entry name" value="PTS_EIIC"/>
</dbReference>
<evidence type="ECO:0000256" key="7">
    <source>
        <dbReference type="ARBA" id="ARBA00022692"/>
    </source>
</evidence>
<feature type="transmembrane region" description="Helical" evidence="12">
    <location>
        <begin position="156"/>
        <end position="175"/>
    </location>
</feature>
<comment type="subcellular location">
    <subcellularLocation>
        <location evidence="1">Cell membrane</location>
        <topology evidence="1">Multi-pass membrane protein</topology>
    </subcellularLocation>
</comment>
<dbReference type="InterPro" id="IPR018113">
    <property type="entry name" value="PTrfase_EIIB_Cys"/>
</dbReference>
<evidence type="ECO:0000256" key="1">
    <source>
        <dbReference type="ARBA" id="ARBA00004651"/>
    </source>
</evidence>
<dbReference type="InterPro" id="IPR036878">
    <property type="entry name" value="Glu_permease_IIB"/>
</dbReference>
<feature type="transmembrane region" description="Helical" evidence="12">
    <location>
        <begin position="437"/>
        <end position="459"/>
    </location>
</feature>
<evidence type="ECO:0000256" key="11">
    <source>
        <dbReference type="PROSITE-ProRule" id="PRU00421"/>
    </source>
</evidence>
<gene>
    <name evidence="15" type="ORF">SUBVAR_04059</name>
</gene>
<organism evidence="15 16">
    <name type="scientific">Subdoligranulum variabile DSM 15176</name>
    <dbReference type="NCBI Taxonomy" id="411471"/>
    <lineage>
        <taxon>Bacteria</taxon>
        <taxon>Bacillati</taxon>
        <taxon>Bacillota</taxon>
        <taxon>Clostridia</taxon>
        <taxon>Eubacteriales</taxon>
        <taxon>Oscillospiraceae</taxon>
        <taxon>Subdoligranulum</taxon>
    </lineage>
</organism>
<dbReference type="InterPro" id="IPR013013">
    <property type="entry name" value="PTS_EIIC_1"/>
</dbReference>
<dbReference type="eggNOG" id="COG1263">
    <property type="taxonomic scope" value="Bacteria"/>
</dbReference>
<feature type="transmembrane region" description="Helical" evidence="12">
    <location>
        <begin position="334"/>
        <end position="355"/>
    </location>
</feature>
<keyword evidence="4" id="KW-0762">Sugar transport</keyword>
<evidence type="ECO:0000259" key="14">
    <source>
        <dbReference type="PROSITE" id="PS51103"/>
    </source>
</evidence>
<name>D1PI94_9FIRM</name>
<dbReference type="HOGENOM" id="CLU_012312_2_0_9"/>
<dbReference type="Pfam" id="PF02378">
    <property type="entry name" value="PTS_EIIC"/>
    <property type="match status" value="1"/>
</dbReference>
<dbReference type="GO" id="GO:0005886">
    <property type="term" value="C:plasma membrane"/>
    <property type="evidence" value="ECO:0007669"/>
    <property type="project" value="UniProtKB-SubCell"/>
</dbReference>
<accession>D1PI94</accession>
<dbReference type="STRING" id="411471.SUBVAR_04059"/>
<feature type="transmembrane region" description="Helical" evidence="12">
    <location>
        <begin position="399"/>
        <end position="425"/>
    </location>
</feature>
<keyword evidence="5" id="KW-0808">Transferase</keyword>
<evidence type="ECO:0000256" key="10">
    <source>
        <dbReference type="ARBA" id="ARBA00023136"/>
    </source>
</evidence>
<dbReference type="PANTHER" id="PTHR30175">
    <property type="entry name" value="PHOSPHOTRANSFERASE SYSTEM TRANSPORT PROTEIN"/>
    <property type="match status" value="1"/>
</dbReference>
<dbReference type="GO" id="GO:0015771">
    <property type="term" value="P:trehalose transport"/>
    <property type="evidence" value="ECO:0007669"/>
    <property type="project" value="TreeGrafter"/>
</dbReference>
<dbReference type="Gene3D" id="3.30.1360.60">
    <property type="entry name" value="Glucose permease domain IIB"/>
    <property type="match status" value="1"/>
</dbReference>
<dbReference type="Proteomes" id="UP000003438">
    <property type="component" value="Unassembled WGS sequence"/>
</dbReference>
<dbReference type="PROSITE" id="PS01035">
    <property type="entry name" value="PTS_EIIB_TYPE_1_CYS"/>
    <property type="match status" value="1"/>
</dbReference>
<evidence type="ECO:0000256" key="4">
    <source>
        <dbReference type="ARBA" id="ARBA00022597"/>
    </source>
</evidence>
<dbReference type="GO" id="GO:0016301">
    <property type="term" value="F:kinase activity"/>
    <property type="evidence" value="ECO:0007669"/>
    <property type="project" value="UniProtKB-KW"/>
</dbReference>
<sequence length="466" mass="49050">MKEENIMAKDYDALARSVVEKIGGAENIQSVTHCVTRLRFKLRDESKAQTADVKKIKGVVAVVQAGGQYQVVIGSDVDDAYQAVGRIPGIQLDGAVDVVEKDDLPKEKKSALNVVVDTVSGAFMPLLPAMMAGGLLKALCAMVSTFGLVSTESTTYTILYALGDAFFYFLPILLGASAAKKFGANQFLGMFVGAVFLYPQITELQSSGAAVDFFGIPVDLISYPQTVLPVLVACLLLAFVDKSLRKFMPKVIANIFVPVLDMLITVPIALIVIGPVTDAIGSAIASGVSFLITVAPPVTGFLVGALWSLMIMLGMHMPLVMIEVNNLMTTGHMLMLPVTFPCTFAHAGAALGVALRTKNKDLKEIGFSAFSSGILGTISEPAIYGVNLKYKRPFVCASLFTGVGGAIIAASGADCIINLGTISIYTMPAFVSLLPGGVGILIGVIVGLVGSAVSAYLTFSDKLIEE</sequence>
<dbReference type="GO" id="GO:0009401">
    <property type="term" value="P:phosphoenolpyruvate-dependent sugar phosphotransferase system"/>
    <property type="evidence" value="ECO:0007669"/>
    <property type="project" value="UniProtKB-KW"/>
</dbReference>
<evidence type="ECO:0000313" key="15">
    <source>
        <dbReference type="EMBL" id="EFB77562.1"/>
    </source>
</evidence>
<evidence type="ECO:0000256" key="5">
    <source>
        <dbReference type="ARBA" id="ARBA00022679"/>
    </source>
</evidence>
<feature type="domain" description="PTS EIIB type-1" evidence="13">
    <location>
        <begin position="12"/>
        <end position="94"/>
    </location>
</feature>
<dbReference type="eggNOG" id="COG1264">
    <property type="taxonomic scope" value="Bacteria"/>
</dbReference>
<comment type="caution">
    <text evidence="15">The sequence shown here is derived from an EMBL/GenBank/DDBJ whole genome shotgun (WGS) entry which is preliminary data.</text>
</comment>
<evidence type="ECO:0000313" key="16">
    <source>
        <dbReference type="Proteomes" id="UP000003438"/>
    </source>
</evidence>
<reference evidence="15" key="1">
    <citation type="submission" date="2009-12" db="EMBL/GenBank/DDBJ databases">
        <authorList>
            <person name="Weinstock G."/>
            <person name="Sodergren E."/>
            <person name="Clifton S."/>
            <person name="Fulton L."/>
            <person name="Fulton B."/>
            <person name="Courtney L."/>
            <person name="Fronick C."/>
            <person name="Harrison M."/>
            <person name="Strong C."/>
            <person name="Farmer C."/>
            <person name="Delahaunty K."/>
            <person name="Markovic C."/>
            <person name="Hall O."/>
            <person name="Minx P."/>
            <person name="Tomlinson C."/>
            <person name="Mitreva M."/>
            <person name="Nelson J."/>
            <person name="Hou S."/>
            <person name="Wollam A."/>
            <person name="Pepin K.H."/>
            <person name="Johnson M."/>
            <person name="Bhonagiri V."/>
            <person name="Nash W.E."/>
            <person name="Warren W."/>
            <person name="Chinwalla A."/>
            <person name="Mardis E.R."/>
            <person name="Wilson R.K."/>
        </authorList>
    </citation>
    <scope>NUCLEOTIDE SEQUENCE [LARGE SCALE GENOMIC DNA]</scope>
    <source>
        <strain evidence="15">DSM 15176</strain>
    </source>
</reference>
<dbReference type="GO" id="GO:0008982">
    <property type="term" value="F:protein-N(PI)-phosphohistidine-sugar phosphotransferase activity"/>
    <property type="evidence" value="ECO:0007669"/>
    <property type="project" value="InterPro"/>
</dbReference>
<keyword evidence="2" id="KW-0813">Transport</keyword>
<dbReference type="GO" id="GO:0090589">
    <property type="term" value="F:protein-phosphocysteine-trehalose phosphotransferase system transporter activity"/>
    <property type="evidence" value="ECO:0007669"/>
    <property type="project" value="TreeGrafter"/>
</dbReference>
<evidence type="ECO:0000259" key="13">
    <source>
        <dbReference type="PROSITE" id="PS51098"/>
    </source>
</evidence>
<feature type="transmembrane region" description="Helical" evidence="12">
    <location>
        <begin position="288"/>
        <end position="313"/>
    </location>
</feature>
<dbReference type="SUPFAM" id="SSF55604">
    <property type="entry name" value="Glucose permease domain IIB"/>
    <property type="match status" value="1"/>
</dbReference>
<keyword evidence="16" id="KW-1185">Reference proteome</keyword>
<feature type="transmembrane region" description="Helical" evidence="12">
    <location>
        <begin position="367"/>
        <end position="387"/>
    </location>
</feature>
<feature type="transmembrane region" description="Helical" evidence="12">
    <location>
        <begin position="252"/>
        <end position="276"/>
    </location>
</feature>
<dbReference type="EMBL" id="ACBY02000009">
    <property type="protein sequence ID" value="EFB77562.1"/>
    <property type="molecule type" value="Genomic_DNA"/>
</dbReference>
<evidence type="ECO:0000256" key="3">
    <source>
        <dbReference type="ARBA" id="ARBA00022475"/>
    </source>
</evidence>
<proteinExistence type="predicted"/>
<evidence type="ECO:0000256" key="2">
    <source>
        <dbReference type="ARBA" id="ARBA00022448"/>
    </source>
</evidence>
<feature type="transmembrane region" description="Helical" evidence="12">
    <location>
        <begin position="182"/>
        <end position="201"/>
    </location>
</feature>
<keyword evidence="9 12" id="KW-1133">Transmembrane helix</keyword>
<keyword evidence="10 12" id="KW-0472">Membrane</keyword>
<keyword evidence="3" id="KW-1003">Cell membrane</keyword>
<evidence type="ECO:0000256" key="8">
    <source>
        <dbReference type="ARBA" id="ARBA00022777"/>
    </source>
</evidence>
<evidence type="ECO:0000256" key="9">
    <source>
        <dbReference type="ARBA" id="ARBA00022989"/>
    </source>
</evidence>
<protein>
    <submittedName>
        <fullName evidence="15">Phosphotransferase system, EIIC</fullName>
    </submittedName>
</protein>
<dbReference type="PROSITE" id="PS51098">
    <property type="entry name" value="PTS_EIIB_TYPE_1"/>
    <property type="match status" value="1"/>
</dbReference>
<dbReference type="AlphaFoldDB" id="D1PI94"/>
<keyword evidence="6" id="KW-0598">Phosphotransferase system</keyword>
<dbReference type="PROSITE" id="PS51103">
    <property type="entry name" value="PTS_EIIC_TYPE_1"/>
    <property type="match status" value="1"/>
</dbReference>
<dbReference type="InterPro" id="IPR050558">
    <property type="entry name" value="PTS_Sugar-Specific_Components"/>
</dbReference>